<proteinExistence type="inferred from homology"/>
<evidence type="ECO:0000256" key="2">
    <source>
        <dbReference type="ARBA" id="ARBA00023015"/>
    </source>
</evidence>
<evidence type="ECO:0008006" key="11">
    <source>
        <dbReference type="Google" id="ProtNLM"/>
    </source>
</evidence>
<feature type="domain" description="RNA polymerase sigma-70 region 2" evidence="7">
    <location>
        <begin position="15"/>
        <end position="74"/>
    </location>
</feature>
<keyword evidence="3" id="KW-0731">Sigma factor</keyword>
<dbReference type="Pfam" id="PF04542">
    <property type="entry name" value="Sigma70_r2"/>
    <property type="match status" value="1"/>
</dbReference>
<dbReference type="CDD" id="cd06171">
    <property type="entry name" value="Sigma70_r4"/>
    <property type="match status" value="1"/>
</dbReference>
<keyword evidence="4" id="KW-0238">DNA-binding</keyword>
<accession>A0A8J3KD86</accession>
<evidence type="ECO:0000256" key="4">
    <source>
        <dbReference type="ARBA" id="ARBA00023125"/>
    </source>
</evidence>
<dbReference type="InterPro" id="IPR014284">
    <property type="entry name" value="RNA_pol_sigma-70_dom"/>
</dbReference>
<dbReference type="NCBIfam" id="TIGR02983">
    <property type="entry name" value="SigE-fam_strep"/>
    <property type="match status" value="1"/>
</dbReference>
<comment type="similarity">
    <text evidence="1">Belongs to the sigma-70 factor family. ECF subfamily.</text>
</comment>
<dbReference type="InterPro" id="IPR036388">
    <property type="entry name" value="WH-like_DNA-bd_sf"/>
</dbReference>
<evidence type="ECO:0000256" key="3">
    <source>
        <dbReference type="ARBA" id="ARBA00023082"/>
    </source>
</evidence>
<dbReference type="Proteomes" id="UP000659904">
    <property type="component" value="Unassembled WGS sequence"/>
</dbReference>
<dbReference type="SUPFAM" id="SSF88659">
    <property type="entry name" value="Sigma3 and sigma4 domains of RNA polymerase sigma factors"/>
    <property type="match status" value="1"/>
</dbReference>
<dbReference type="Gene3D" id="1.10.10.10">
    <property type="entry name" value="Winged helix-like DNA-binding domain superfamily/Winged helix DNA-binding domain"/>
    <property type="match status" value="1"/>
</dbReference>
<feature type="transmembrane region" description="Helical" evidence="6">
    <location>
        <begin position="189"/>
        <end position="209"/>
    </location>
</feature>
<dbReference type="EMBL" id="BONH01000011">
    <property type="protein sequence ID" value="GIF97921.1"/>
    <property type="molecule type" value="Genomic_DNA"/>
</dbReference>
<dbReference type="GO" id="GO:0006352">
    <property type="term" value="P:DNA-templated transcription initiation"/>
    <property type="evidence" value="ECO:0007669"/>
    <property type="project" value="InterPro"/>
</dbReference>
<dbReference type="Gene3D" id="1.10.1740.10">
    <property type="match status" value="1"/>
</dbReference>
<dbReference type="AlphaFoldDB" id="A0A8J3KD86"/>
<keyword evidence="6" id="KW-1133">Transmembrane helix</keyword>
<evidence type="ECO:0000256" key="6">
    <source>
        <dbReference type="SAM" id="Phobius"/>
    </source>
</evidence>
<dbReference type="Pfam" id="PF08281">
    <property type="entry name" value="Sigma70_r4_2"/>
    <property type="match status" value="1"/>
</dbReference>
<comment type="caution">
    <text evidence="9">The sequence shown here is derived from an EMBL/GenBank/DDBJ whole genome shotgun (WGS) entry which is preliminary data.</text>
</comment>
<feature type="domain" description="RNA polymerase sigma factor 70 region 4 type 2" evidence="8">
    <location>
        <begin position="99"/>
        <end position="151"/>
    </location>
</feature>
<dbReference type="RefSeq" id="WP_120318701.1">
    <property type="nucleotide sequence ID" value="NZ_BONH01000011.1"/>
</dbReference>
<dbReference type="InterPro" id="IPR013325">
    <property type="entry name" value="RNA_pol_sigma_r2"/>
</dbReference>
<evidence type="ECO:0000259" key="8">
    <source>
        <dbReference type="Pfam" id="PF08281"/>
    </source>
</evidence>
<evidence type="ECO:0000259" key="7">
    <source>
        <dbReference type="Pfam" id="PF04542"/>
    </source>
</evidence>
<keyword evidence="10" id="KW-1185">Reference proteome</keyword>
<dbReference type="GO" id="GO:0003677">
    <property type="term" value="F:DNA binding"/>
    <property type="evidence" value="ECO:0007669"/>
    <property type="project" value="UniProtKB-KW"/>
</dbReference>
<organism evidence="9 10">
    <name type="scientific">Catellatospora citrea</name>
    <dbReference type="NCBI Taxonomy" id="53366"/>
    <lineage>
        <taxon>Bacteria</taxon>
        <taxon>Bacillati</taxon>
        <taxon>Actinomycetota</taxon>
        <taxon>Actinomycetes</taxon>
        <taxon>Micromonosporales</taxon>
        <taxon>Micromonosporaceae</taxon>
        <taxon>Catellatospora</taxon>
    </lineage>
</organism>
<evidence type="ECO:0000313" key="9">
    <source>
        <dbReference type="EMBL" id="GIF97921.1"/>
    </source>
</evidence>
<protein>
    <recommendedName>
        <fullName evidence="11">RNA polymerase sigma-70 factor (Sigma-E family)</fullName>
    </recommendedName>
</protein>
<name>A0A8J3KD86_9ACTN</name>
<dbReference type="PANTHER" id="PTHR43133:SF50">
    <property type="entry name" value="ECF RNA POLYMERASE SIGMA FACTOR SIGM"/>
    <property type="match status" value="1"/>
</dbReference>
<evidence type="ECO:0000256" key="1">
    <source>
        <dbReference type="ARBA" id="ARBA00010641"/>
    </source>
</evidence>
<dbReference type="NCBIfam" id="TIGR02937">
    <property type="entry name" value="sigma70-ECF"/>
    <property type="match status" value="1"/>
</dbReference>
<dbReference type="SUPFAM" id="SSF88946">
    <property type="entry name" value="Sigma2 domain of RNA polymerase sigma factors"/>
    <property type="match status" value="1"/>
</dbReference>
<reference evidence="9 10" key="1">
    <citation type="submission" date="2021-01" db="EMBL/GenBank/DDBJ databases">
        <title>Whole genome shotgun sequence of Catellatospora citrea NBRC 14495.</title>
        <authorList>
            <person name="Komaki H."/>
            <person name="Tamura T."/>
        </authorList>
    </citation>
    <scope>NUCLEOTIDE SEQUENCE [LARGE SCALE GENOMIC DNA]</scope>
    <source>
        <strain evidence="9 10">NBRC 14495</strain>
    </source>
</reference>
<keyword evidence="6" id="KW-0812">Transmembrane</keyword>
<keyword evidence="2" id="KW-0805">Transcription regulation</keyword>
<evidence type="ECO:0000313" key="10">
    <source>
        <dbReference type="Proteomes" id="UP000659904"/>
    </source>
</evidence>
<gene>
    <name evidence="9" type="ORF">Cci01nite_30150</name>
</gene>
<dbReference type="InterPro" id="IPR014325">
    <property type="entry name" value="RNA_pol_sigma-E_actinobac"/>
</dbReference>
<sequence>MADTATFDEFVTVRSRHLLRIAYLLSGDHILAEDLLQTALAKSWTAWKRIQGDPEPYVRRVLVNTYNSWWRRRWHGERPTETLPEHAGPSPHSAVDERDQLWRALDRLPRQQRVVLVLRYFEDLTEAEIARTMDISPGAVKAYASRGLATLRLDPSLRALPQPDDDAPAGNERLVAVQRRIIQRRRTRLSAAAAACLIVIAAISGYALAPGLDRGDVADLPELYRGHRIVARLQANFSQGTAELVWTPGSTDLTLFPACATGLLPAEVDLSVNGAYVTTVTCGSRMEFTVARTMNARTAAARKLRVGEPARITLSFVGAAADTGQRTADGVMAVAVAERLPFDEYPLPSRPASLDPLPYPDAAPGRIRLYGPEAQVTTVQWRGSLTFRARAQTPGSLLVSINGIAVENFGWWDYEQGNRAGFLDFGTTAEARLGLPNLVTGQTVVITVEPEFMTGDWWLTVDQPGT</sequence>
<keyword evidence="6" id="KW-0472">Membrane</keyword>
<dbReference type="InterPro" id="IPR007627">
    <property type="entry name" value="RNA_pol_sigma70_r2"/>
</dbReference>
<keyword evidence="5" id="KW-0804">Transcription</keyword>
<dbReference type="PANTHER" id="PTHR43133">
    <property type="entry name" value="RNA POLYMERASE ECF-TYPE SIGMA FACTO"/>
    <property type="match status" value="1"/>
</dbReference>
<dbReference type="GO" id="GO:0016987">
    <property type="term" value="F:sigma factor activity"/>
    <property type="evidence" value="ECO:0007669"/>
    <property type="project" value="UniProtKB-KW"/>
</dbReference>
<dbReference type="InterPro" id="IPR013249">
    <property type="entry name" value="RNA_pol_sigma70_r4_t2"/>
</dbReference>
<evidence type="ECO:0000256" key="5">
    <source>
        <dbReference type="ARBA" id="ARBA00023163"/>
    </source>
</evidence>
<dbReference type="InterPro" id="IPR013324">
    <property type="entry name" value="RNA_pol_sigma_r3/r4-like"/>
</dbReference>
<dbReference type="InterPro" id="IPR039425">
    <property type="entry name" value="RNA_pol_sigma-70-like"/>
</dbReference>